<proteinExistence type="predicted"/>
<keyword evidence="2" id="KW-0812">Transmembrane</keyword>
<evidence type="ECO:0000313" key="3">
    <source>
        <dbReference type="EMBL" id="GMG39808.1"/>
    </source>
</evidence>
<evidence type="ECO:0000313" key="4">
    <source>
        <dbReference type="Proteomes" id="UP001165063"/>
    </source>
</evidence>
<evidence type="ECO:0000256" key="2">
    <source>
        <dbReference type="SAM" id="Phobius"/>
    </source>
</evidence>
<name>A0A9W6Z0M7_AMBMO</name>
<protein>
    <submittedName>
        <fullName evidence="3">Unnamed protein product</fullName>
    </submittedName>
</protein>
<comment type="caution">
    <text evidence="3">The sequence shown here is derived from an EMBL/GenBank/DDBJ whole genome shotgun (WGS) entry which is preliminary data.</text>
</comment>
<feature type="region of interest" description="Disordered" evidence="1">
    <location>
        <begin position="1"/>
        <end position="35"/>
    </location>
</feature>
<evidence type="ECO:0000256" key="1">
    <source>
        <dbReference type="SAM" id="MobiDB-lite"/>
    </source>
</evidence>
<keyword evidence="2" id="KW-0472">Membrane</keyword>
<keyword evidence="4" id="KW-1185">Reference proteome</keyword>
<dbReference type="EMBL" id="BSXU01003213">
    <property type="protein sequence ID" value="GMG39808.1"/>
    <property type="molecule type" value="Genomic_DNA"/>
</dbReference>
<reference evidence="3" key="1">
    <citation type="submission" date="2023-04" db="EMBL/GenBank/DDBJ databases">
        <title>Ambrosiozyma monospora NBRC 1965.</title>
        <authorList>
            <person name="Ichikawa N."/>
            <person name="Sato H."/>
            <person name="Tonouchi N."/>
        </authorList>
    </citation>
    <scope>NUCLEOTIDE SEQUENCE</scope>
    <source>
        <strain evidence="3">NBRC 1965</strain>
    </source>
</reference>
<dbReference type="AlphaFoldDB" id="A0A9W6Z0M7"/>
<accession>A0A9W6Z0M7</accession>
<sequence>MQRLMIIDNDDNNTTTTTQDQNEETVPPPYMQSSASNEDDLVALRREVFSLRATNRKINMLLKFHQLESMSQEQHVRTTSMGPEIDSMSPQLIAAFSQGLPVLDEILMFGRYWGQLSGTFTILGYTQCIQFVNEDILYQPLDNEKEEKFVCGLLQSTLNPKFSRDLMLALQSPKIGSACVATLSSLKHQYELAKAEFISDVRLRMENSRLKMSSRGNKGLEDAPFFVNFKKWLNQLKDYQLEDEISESQVMEYAYAGVRQTKGYTAWAKKYEKDRGVDSFDAYKLFGDIDELAGAVHHVMSTTDVCLLVFFCVFPFVILFYFDALLMIKMSS</sequence>
<gene>
    <name evidence="3" type="ORF">Amon01_000563700</name>
</gene>
<feature type="transmembrane region" description="Helical" evidence="2">
    <location>
        <begin position="307"/>
        <end position="328"/>
    </location>
</feature>
<organism evidence="3 4">
    <name type="scientific">Ambrosiozyma monospora</name>
    <name type="common">Yeast</name>
    <name type="synonym">Endomycopsis monosporus</name>
    <dbReference type="NCBI Taxonomy" id="43982"/>
    <lineage>
        <taxon>Eukaryota</taxon>
        <taxon>Fungi</taxon>
        <taxon>Dikarya</taxon>
        <taxon>Ascomycota</taxon>
        <taxon>Saccharomycotina</taxon>
        <taxon>Pichiomycetes</taxon>
        <taxon>Pichiales</taxon>
        <taxon>Pichiaceae</taxon>
        <taxon>Ambrosiozyma</taxon>
    </lineage>
</organism>
<dbReference type="Proteomes" id="UP001165063">
    <property type="component" value="Unassembled WGS sequence"/>
</dbReference>
<keyword evidence="2" id="KW-1133">Transmembrane helix</keyword>